<name>A0A922N1M8_9PLEO</name>
<protein>
    <submittedName>
        <fullName evidence="2">Uncharacterized protein</fullName>
    </submittedName>
</protein>
<accession>A0A922N1M8</accession>
<feature type="compositionally biased region" description="Pro residues" evidence="1">
    <location>
        <begin position="36"/>
        <end position="53"/>
    </location>
</feature>
<dbReference type="EMBL" id="NRDI02000020">
    <property type="protein sequence ID" value="KAI1509404.1"/>
    <property type="molecule type" value="Genomic_DNA"/>
</dbReference>
<dbReference type="Proteomes" id="UP000249757">
    <property type="component" value="Unassembled WGS sequence"/>
</dbReference>
<comment type="caution">
    <text evidence="2">The sequence shown here is derived from an EMBL/GenBank/DDBJ whole genome shotgun (WGS) entry which is preliminary data.</text>
</comment>
<dbReference type="AlphaFoldDB" id="A0A922N1M8"/>
<evidence type="ECO:0000313" key="2">
    <source>
        <dbReference type="EMBL" id="KAI1509404.1"/>
    </source>
</evidence>
<evidence type="ECO:0000256" key="1">
    <source>
        <dbReference type="SAM" id="MobiDB-lite"/>
    </source>
</evidence>
<gene>
    <name evidence="2" type="ORF">Ptr86124_011484</name>
</gene>
<feature type="region of interest" description="Disordered" evidence="1">
    <location>
        <begin position="1"/>
        <end position="53"/>
    </location>
</feature>
<feature type="compositionally biased region" description="Basic and acidic residues" evidence="1">
    <location>
        <begin position="1"/>
        <end position="17"/>
    </location>
</feature>
<evidence type="ECO:0000313" key="3">
    <source>
        <dbReference type="Proteomes" id="UP000249757"/>
    </source>
</evidence>
<reference evidence="3" key="1">
    <citation type="journal article" date="2022" name="Microb. Genom.">
        <title>A global pangenome for the wheat fungal pathogen Pyrenophora tritici-repentis and prediction of effector protein structural homology.</title>
        <authorList>
            <person name="Moolhuijzen P.M."/>
            <person name="See P.T."/>
            <person name="Shi G."/>
            <person name="Powell H.R."/>
            <person name="Cockram J."/>
            <person name="Jorgensen L.N."/>
            <person name="Benslimane H."/>
            <person name="Strelkov S.E."/>
            <person name="Turner J."/>
            <person name="Liu Z."/>
            <person name="Moffat C.S."/>
        </authorList>
    </citation>
    <scope>NUCLEOTIDE SEQUENCE [LARGE SCALE GENOMIC DNA]</scope>
</reference>
<keyword evidence="3" id="KW-1185">Reference proteome</keyword>
<sequence length="53" mass="5979">MKTCLRHVEYKSSKDAQEQAPSARTCPKHFNHAAPNPNPTPMRIPQRPPTQIA</sequence>
<organism evidence="2 3">
    <name type="scientific">Pyrenophora tritici-repentis</name>
    <dbReference type="NCBI Taxonomy" id="45151"/>
    <lineage>
        <taxon>Eukaryota</taxon>
        <taxon>Fungi</taxon>
        <taxon>Dikarya</taxon>
        <taxon>Ascomycota</taxon>
        <taxon>Pezizomycotina</taxon>
        <taxon>Dothideomycetes</taxon>
        <taxon>Pleosporomycetidae</taxon>
        <taxon>Pleosporales</taxon>
        <taxon>Pleosporineae</taxon>
        <taxon>Pleosporaceae</taxon>
        <taxon>Pyrenophora</taxon>
    </lineage>
</organism>
<proteinExistence type="predicted"/>